<dbReference type="AlphaFoldDB" id="A0A085MMU1"/>
<dbReference type="Proteomes" id="UP000030758">
    <property type="component" value="Unassembled WGS sequence"/>
</dbReference>
<protein>
    <submittedName>
        <fullName evidence="1">Uncharacterized protein</fullName>
    </submittedName>
</protein>
<dbReference type="Proteomes" id="UP000030764">
    <property type="component" value="Unassembled WGS sequence"/>
</dbReference>
<dbReference type="EMBL" id="KL363184">
    <property type="protein sequence ID" value="KFD58537.1"/>
    <property type="molecule type" value="Genomic_DNA"/>
</dbReference>
<evidence type="ECO:0000313" key="2">
    <source>
        <dbReference type="EMBL" id="KFD66089.1"/>
    </source>
</evidence>
<keyword evidence="3" id="KW-1185">Reference proteome</keyword>
<dbReference type="EMBL" id="KL367528">
    <property type="protein sequence ID" value="KFD66089.1"/>
    <property type="molecule type" value="Genomic_DNA"/>
</dbReference>
<name>A0A085MMU1_9BILA</name>
<proteinExistence type="predicted"/>
<evidence type="ECO:0000313" key="1">
    <source>
        <dbReference type="EMBL" id="KFD58537.1"/>
    </source>
</evidence>
<reference evidence="1 3" key="1">
    <citation type="journal article" date="2014" name="Nat. Genet.">
        <title>Genome and transcriptome of the porcine whipworm Trichuris suis.</title>
        <authorList>
            <person name="Jex A.R."/>
            <person name="Nejsum P."/>
            <person name="Schwarz E.M."/>
            <person name="Hu L."/>
            <person name="Young N.D."/>
            <person name="Hall R.S."/>
            <person name="Korhonen P.K."/>
            <person name="Liao S."/>
            <person name="Thamsborg S."/>
            <person name="Xia J."/>
            <person name="Xu P."/>
            <person name="Wang S."/>
            <person name="Scheerlinck J.P."/>
            <person name="Hofmann A."/>
            <person name="Sternberg P.W."/>
            <person name="Wang J."/>
            <person name="Gasser R.B."/>
        </authorList>
    </citation>
    <scope>NUCLEOTIDE SEQUENCE [LARGE SCALE GENOMIC DNA]</scope>
    <source>
        <strain evidence="2">DCEP-RM93F</strain>
        <strain evidence="1">DCEP-RM93M</strain>
    </source>
</reference>
<organism evidence="1 3">
    <name type="scientific">Trichuris suis</name>
    <name type="common">pig whipworm</name>
    <dbReference type="NCBI Taxonomy" id="68888"/>
    <lineage>
        <taxon>Eukaryota</taxon>
        <taxon>Metazoa</taxon>
        <taxon>Ecdysozoa</taxon>
        <taxon>Nematoda</taxon>
        <taxon>Enoplea</taxon>
        <taxon>Dorylaimia</taxon>
        <taxon>Trichinellida</taxon>
        <taxon>Trichuridae</taxon>
        <taxon>Trichuris</taxon>
    </lineage>
</organism>
<accession>A0A085MMU1</accession>
<gene>
    <name evidence="1" type="ORF">M513_00763</name>
    <name evidence="2" type="ORF">M514_00763</name>
</gene>
<evidence type="ECO:0000313" key="3">
    <source>
        <dbReference type="Proteomes" id="UP000030764"/>
    </source>
</evidence>
<sequence length="88" mass="9803">MEAQPCRAGTLCCPQLRDLIEGYRMSPDNEMISDLLTYAKSLPSEPVSKLEKVDFEKAFIIHNESPIACSLDDGEITETVLNEGDRGR</sequence>